<keyword evidence="3" id="KW-1185">Reference proteome</keyword>
<dbReference type="Proteomes" id="UP000199603">
    <property type="component" value="Unassembled WGS sequence"/>
</dbReference>
<protein>
    <recommendedName>
        <fullName evidence="4">Outer membrane protein TolC</fullName>
    </recommendedName>
</protein>
<feature type="chain" id="PRO_5011489190" description="Outer membrane protein TolC" evidence="1">
    <location>
        <begin position="24"/>
        <end position="433"/>
    </location>
</feature>
<evidence type="ECO:0000256" key="1">
    <source>
        <dbReference type="SAM" id="SignalP"/>
    </source>
</evidence>
<reference evidence="2 3" key="1">
    <citation type="submission" date="2016-10" db="EMBL/GenBank/DDBJ databases">
        <authorList>
            <person name="de Groot N.N."/>
        </authorList>
    </citation>
    <scope>NUCLEOTIDE SEQUENCE [LARGE SCALE GENOMIC DNA]</scope>
    <source>
        <strain evidence="2 3">DSM 16957</strain>
    </source>
</reference>
<organism evidence="2 3">
    <name type="scientific">Aquimonas voraii</name>
    <dbReference type="NCBI Taxonomy" id="265719"/>
    <lineage>
        <taxon>Bacteria</taxon>
        <taxon>Pseudomonadati</taxon>
        <taxon>Pseudomonadota</taxon>
        <taxon>Gammaproteobacteria</taxon>
        <taxon>Lysobacterales</taxon>
        <taxon>Lysobacteraceae</taxon>
        <taxon>Aquimonas</taxon>
    </lineage>
</organism>
<gene>
    <name evidence="2" type="ORF">SAMN04488509_106142</name>
</gene>
<accession>A0A1G6XB59</accession>
<dbReference type="Gene3D" id="1.20.1600.10">
    <property type="entry name" value="Outer membrane efflux proteins (OEP)"/>
    <property type="match status" value="1"/>
</dbReference>
<dbReference type="EMBL" id="FNAG01000006">
    <property type="protein sequence ID" value="SDD75410.1"/>
    <property type="molecule type" value="Genomic_DNA"/>
</dbReference>
<dbReference type="RefSeq" id="WP_091242850.1">
    <property type="nucleotide sequence ID" value="NZ_FNAG01000006.1"/>
</dbReference>
<proteinExistence type="predicted"/>
<dbReference type="OrthoDB" id="7616984at2"/>
<name>A0A1G6XB59_9GAMM</name>
<feature type="signal peptide" evidence="1">
    <location>
        <begin position="1"/>
        <end position="23"/>
    </location>
</feature>
<dbReference type="SUPFAM" id="SSF56954">
    <property type="entry name" value="Outer membrane efflux proteins (OEP)"/>
    <property type="match status" value="1"/>
</dbReference>
<dbReference type="AlphaFoldDB" id="A0A1G6XB59"/>
<dbReference type="GO" id="GO:0015562">
    <property type="term" value="F:efflux transmembrane transporter activity"/>
    <property type="evidence" value="ECO:0007669"/>
    <property type="project" value="InterPro"/>
</dbReference>
<evidence type="ECO:0008006" key="4">
    <source>
        <dbReference type="Google" id="ProtNLM"/>
    </source>
</evidence>
<sequence>MRTRILIAFSAVLALLPPAPARAASAGPAAELATALPPRAAVLAALDADPAVARARAGQAAAEARAAARLRGPHEWTLEGQLQNRDAGSEGGFREWEVSVQRALRLPGKAELDRQIASAERALGGNALAEARHSAAVNLLEHWVEWLAASELSLHRGAAADIAARDRGSAQLRFARGDLSAAGLDAATAADAQAARALQEAELREQEAALALSARFPAIIRPSPAPRLPPPAEIDPDWPAWAEQAIDLDHESRVAQGRAELARLDAERAYQDRRADPSFGLRTLSERGGQERALGLFVSIPLGRGVRGHVAAEQTALADAAEVEAAAIRREIDLKARTLARRAGLLTQAWRLAQASASAQGEEARRLAEGYALGGVDLTELLAARRRASEAAAAEVEARAAAFSAAARLLLDAHAYWLETSAQTGADHLHPDH</sequence>
<evidence type="ECO:0000313" key="3">
    <source>
        <dbReference type="Proteomes" id="UP000199603"/>
    </source>
</evidence>
<keyword evidence="1" id="KW-0732">Signal</keyword>
<evidence type="ECO:0000313" key="2">
    <source>
        <dbReference type="EMBL" id="SDD75410.1"/>
    </source>
</evidence>
<dbReference type="STRING" id="265719.SAMN04488509_106142"/>